<reference evidence="3" key="3">
    <citation type="journal article" date="2018" name="Mol. Plant Microbe Interact.">
        <title>Genome sequence resources for the wheat stripe rust pathogen (Puccinia striiformis f. sp. tritici) and the barley stripe rust pathogen (Puccinia striiformis f. sp. hordei).</title>
        <authorList>
            <person name="Xia C."/>
            <person name="Wang M."/>
            <person name="Yin C."/>
            <person name="Cornejo O.E."/>
            <person name="Hulbert S.H."/>
            <person name="Chen X."/>
        </authorList>
    </citation>
    <scope>NUCLEOTIDE SEQUENCE [LARGE SCALE GENOMIC DNA]</scope>
    <source>
        <strain evidence="3">93TX-2</strain>
    </source>
</reference>
<feature type="region of interest" description="Disordered" evidence="1">
    <location>
        <begin position="19"/>
        <end position="47"/>
    </location>
</feature>
<organism evidence="2 3">
    <name type="scientific">Puccinia striiformis</name>
    <dbReference type="NCBI Taxonomy" id="27350"/>
    <lineage>
        <taxon>Eukaryota</taxon>
        <taxon>Fungi</taxon>
        <taxon>Dikarya</taxon>
        <taxon>Basidiomycota</taxon>
        <taxon>Pucciniomycotina</taxon>
        <taxon>Pucciniomycetes</taxon>
        <taxon>Pucciniales</taxon>
        <taxon>Pucciniaceae</taxon>
        <taxon>Puccinia</taxon>
    </lineage>
</organism>
<feature type="compositionally biased region" description="Acidic residues" evidence="1">
    <location>
        <begin position="27"/>
        <end position="41"/>
    </location>
</feature>
<accession>A0A2S4UR11</accession>
<dbReference type="VEuPathDB" id="FungiDB:PSTT_07017"/>
<reference evidence="2 3" key="1">
    <citation type="submission" date="2017-12" db="EMBL/GenBank/DDBJ databases">
        <title>Gene loss provides genomic basis for host adaptation in cereal stripe rust fungi.</title>
        <authorList>
            <person name="Xia C."/>
        </authorList>
    </citation>
    <scope>NUCLEOTIDE SEQUENCE [LARGE SCALE GENOMIC DNA]</scope>
    <source>
        <strain evidence="2 3">93TX-2</strain>
    </source>
</reference>
<reference evidence="3" key="2">
    <citation type="journal article" date="2018" name="BMC Genomics">
        <title>Genomic insights into host adaptation between the wheat stripe rust pathogen (Puccinia striiformis f. sp. tritici) and the barley stripe rust pathogen (Puccinia striiformis f. sp. hordei).</title>
        <authorList>
            <person name="Xia C."/>
            <person name="Wang M."/>
            <person name="Yin C."/>
            <person name="Cornejo O.E."/>
            <person name="Hulbert S.H."/>
            <person name="Chen X."/>
        </authorList>
    </citation>
    <scope>NUCLEOTIDE SEQUENCE [LARGE SCALE GENOMIC DNA]</scope>
    <source>
        <strain evidence="3">93TX-2</strain>
    </source>
</reference>
<evidence type="ECO:0000313" key="3">
    <source>
        <dbReference type="Proteomes" id="UP000238274"/>
    </source>
</evidence>
<name>A0A2S4UR11_9BASI</name>
<feature type="region of interest" description="Disordered" evidence="1">
    <location>
        <begin position="144"/>
        <end position="198"/>
    </location>
</feature>
<comment type="caution">
    <text evidence="2">The sequence shown here is derived from an EMBL/GenBank/DDBJ whole genome shotgun (WGS) entry which is preliminary data.</text>
</comment>
<dbReference type="OrthoDB" id="2500617at2759"/>
<sequence>MIDVNLLLSIRPSDGPLRLPSLSECSSGEEEAETQGEGDEQLEGREAEEIMSLERIRRLRETILAVDEPRKLFGTIAEAPSSGKIPEFKFIHFFRSRDLHPHRPPWFDWVDDSELEHNNLENITLDCIPDDLLQAEQWSRNRRVLPPKSHDPILPSPDSPAHAIHSKSPSNDKNLECPPQQERDQTLRTHNENDQETDQLDEVRYDTMNAGLGLSECGLFQSQLQESYDLEDSSSIKSRFFFSLRLLLITLI</sequence>
<dbReference type="VEuPathDB" id="FungiDB:PSHT_13423"/>
<dbReference type="EMBL" id="PKSM01000267">
    <property type="protein sequence ID" value="POV99699.1"/>
    <property type="molecule type" value="Genomic_DNA"/>
</dbReference>
<evidence type="ECO:0000256" key="1">
    <source>
        <dbReference type="SAM" id="MobiDB-lite"/>
    </source>
</evidence>
<dbReference type="Proteomes" id="UP000238274">
    <property type="component" value="Unassembled WGS sequence"/>
</dbReference>
<dbReference type="AlphaFoldDB" id="A0A2S4UR11"/>
<keyword evidence="3" id="KW-1185">Reference proteome</keyword>
<proteinExistence type="predicted"/>
<evidence type="ECO:0000313" key="2">
    <source>
        <dbReference type="EMBL" id="POV99699.1"/>
    </source>
</evidence>
<protein>
    <submittedName>
        <fullName evidence="2">Uncharacterized protein</fullName>
    </submittedName>
</protein>
<feature type="compositionally biased region" description="Basic and acidic residues" evidence="1">
    <location>
        <begin position="181"/>
        <end position="193"/>
    </location>
</feature>
<gene>
    <name evidence="2" type="ORF">PSHT_13423</name>
</gene>